<feature type="binding site" evidence="7">
    <location>
        <begin position="542"/>
        <end position="545"/>
    </location>
    <ligand>
        <name>ATP</name>
        <dbReference type="ChEBI" id="CHEBI:30616"/>
    </ligand>
</feature>
<feature type="binding site" evidence="7">
    <location>
        <position position="497"/>
    </location>
    <ligand>
        <name>L-aspartate</name>
        <dbReference type="ChEBI" id="CHEBI:29991"/>
    </ligand>
</feature>
<dbReference type="InterPro" id="IPR004524">
    <property type="entry name" value="Asp-tRNA-ligase_1"/>
</dbReference>
<dbReference type="GO" id="GO:0005737">
    <property type="term" value="C:cytoplasm"/>
    <property type="evidence" value="ECO:0007669"/>
    <property type="project" value="UniProtKB-SubCell"/>
</dbReference>
<dbReference type="InterPro" id="IPR002312">
    <property type="entry name" value="Asp/Asn-tRNA-synth_IIb"/>
</dbReference>
<dbReference type="InterPro" id="IPR004364">
    <property type="entry name" value="Aa-tRNA-synt_II"/>
</dbReference>
<dbReference type="CDD" id="cd04317">
    <property type="entry name" value="EcAspRS_like_N"/>
    <property type="match status" value="1"/>
</dbReference>
<dbReference type="OrthoDB" id="9802326at2"/>
<dbReference type="PaxDb" id="289377-HL41_01230"/>
<dbReference type="NCBIfam" id="NF001750">
    <property type="entry name" value="PRK00476.1"/>
    <property type="match status" value="1"/>
</dbReference>
<dbReference type="CDD" id="cd00777">
    <property type="entry name" value="AspRS_core"/>
    <property type="match status" value="1"/>
</dbReference>
<feature type="region of interest" description="Aspartate" evidence="7">
    <location>
        <begin position="202"/>
        <end position="205"/>
    </location>
</feature>
<dbReference type="AlphaFoldDB" id="A0A075WQH7"/>
<dbReference type="InterPro" id="IPR004365">
    <property type="entry name" value="NA-bd_OB_tRNA"/>
</dbReference>
<dbReference type="InterPro" id="IPR045864">
    <property type="entry name" value="aa-tRNA-synth_II/BPL/LPL"/>
</dbReference>
<evidence type="ECO:0000313" key="9">
    <source>
        <dbReference type="EMBL" id="AIH03559.1"/>
    </source>
</evidence>
<dbReference type="STRING" id="289377.HL41_01230"/>
<comment type="subunit">
    <text evidence="7">Homodimer.</text>
</comment>
<dbReference type="SUPFAM" id="SSF50249">
    <property type="entry name" value="Nucleic acid-binding proteins"/>
    <property type="match status" value="1"/>
</dbReference>
<dbReference type="InterPro" id="IPR029351">
    <property type="entry name" value="GAD_dom"/>
</dbReference>
<dbReference type="SUPFAM" id="SSF55261">
    <property type="entry name" value="GAD domain-like"/>
    <property type="match status" value="1"/>
</dbReference>
<dbReference type="GO" id="GO:0005524">
    <property type="term" value="F:ATP binding"/>
    <property type="evidence" value="ECO:0007669"/>
    <property type="project" value="UniProtKB-UniRule"/>
</dbReference>
<feature type="binding site" evidence="7">
    <location>
        <position position="456"/>
    </location>
    <ligand>
        <name>L-aspartate</name>
        <dbReference type="ChEBI" id="CHEBI:29991"/>
    </ligand>
</feature>
<feature type="binding site" evidence="7">
    <location>
        <begin position="224"/>
        <end position="226"/>
    </location>
    <ligand>
        <name>ATP</name>
        <dbReference type="ChEBI" id="CHEBI:30616"/>
    </ligand>
</feature>
<dbReference type="PROSITE" id="PS50862">
    <property type="entry name" value="AA_TRNA_LIGASE_II"/>
    <property type="match status" value="1"/>
</dbReference>
<evidence type="ECO:0000256" key="5">
    <source>
        <dbReference type="ARBA" id="ARBA00022917"/>
    </source>
</evidence>
<dbReference type="InterPro" id="IPR006195">
    <property type="entry name" value="aa-tRNA-synth_II"/>
</dbReference>
<dbReference type="NCBIfam" id="TIGR00459">
    <property type="entry name" value="aspS_bact"/>
    <property type="match status" value="1"/>
</dbReference>
<organism evidence="9 10">
    <name type="scientific">Thermodesulfobacterium commune DSM 2178</name>
    <dbReference type="NCBI Taxonomy" id="289377"/>
    <lineage>
        <taxon>Bacteria</taxon>
        <taxon>Pseudomonadati</taxon>
        <taxon>Thermodesulfobacteriota</taxon>
        <taxon>Thermodesulfobacteria</taxon>
        <taxon>Thermodesulfobacteriales</taxon>
        <taxon>Thermodesulfobacteriaceae</taxon>
        <taxon>Thermodesulfobacterium</taxon>
    </lineage>
</organism>
<dbReference type="HAMAP" id="MF_00044">
    <property type="entry name" value="Asp_tRNA_synth_type1"/>
    <property type="match status" value="1"/>
</dbReference>
<name>A0A075WQH7_9BACT</name>
<keyword evidence="2 7" id="KW-0436">Ligase</keyword>
<dbReference type="InterPro" id="IPR047089">
    <property type="entry name" value="Asp-tRNA-ligase_1_N"/>
</dbReference>
<feature type="binding site" evidence="7">
    <location>
        <position position="490"/>
    </location>
    <ligand>
        <name>ATP</name>
        <dbReference type="ChEBI" id="CHEBI:30616"/>
    </ligand>
</feature>
<feature type="domain" description="Aminoacyl-transfer RNA synthetases class-II family profile" evidence="8">
    <location>
        <begin position="145"/>
        <end position="563"/>
    </location>
</feature>
<dbReference type="RefSeq" id="WP_038063429.1">
    <property type="nucleotide sequence ID" value="NZ_CP008796.1"/>
</dbReference>
<dbReference type="InterPro" id="IPR012340">
    <property type="entry name" value="NA-bd_OB-fold"/>
</dbReference>
<dbReference type="GO" id="GO:0004815">
    <property type="term" value="F:aspartate-tRNA ligase activity"/>
    <property type="evidence" value="ECO:0007669"/>
    <property type="project" value="UniProtKB-UniRule"/>
</dbReference>
<dbReference type="GO" id="GO:0003676">
    <property type="term" value="F:nucleic acid binding"/>
    <property type="evidence" value="ECO:0007669"/>
    <property type="project" value="InterPro"/>
</dbReference>
<proteinExistence type="inferred from homology"/>
<keyword evidence="4 7" id="KW-0067">ATP-binding</keyword>
<protein>
    <recommendedName>
        <fullName evidence="7">Aspartate--tRNA(Asp/Asn) ligase</fullName>
        <ecNumber evidence="7">6.1.1.23</ecNumber>
    </recommendedName>
    <alternativeName>
        <fullName evidence="7">Aspartyl-tRNA synthetase</fullName>
        <shortName evidence="7">AspRS</shortName>
    </alternativeName>
    <alternativeName>
        <fullName evidence="7">Non-discriminating aspartyl-tRNA synthetase</fullName>
        <shortName evidence="7">ND-AspRS</shortName>
    </alternativeName>
</protein>
<keyword evidence="5 7" id="KW-0648">Protein biosynthesis</keyword>
<comment type="catalytic activity">
    <reaction evidence="7">
        <text>tRNA(Asx) + L-aspartate + ATP = L-aspartyl-tRNA(Asx) + AMP + diphosphate</text>
        <dbReference type="Rhea" id="RHEA:18349"/>
        <dbReference type="Rhea" id="RHEA-COMP:9710"/>
        <dbReference type="Rhea" id="RHEA-COMP:9711"/>
        <dbReference type="ChEBI" id="CHEBI:29991"/>
        <dbReference type="ChEBI" id="CHEBI:30616"/>
        <dbReference type="ChEBI" id="CHEBI:33019"/>
        <dbReference type="ChEBI" id="CHEBI:78442"/>
        <dbReference type="ChEBI" id="CHEBI:78516"/>
        <dbReference type="ChEBI" id="CHEBI:456215"/>
        <dbReference type="EC" id="6.1.1.23"/>
    </reaction>
</comment>
<comment type="function">
    <text evidence="7">Aspartyl-tRNA synthetase with relaxed tRNA specificity since it is able to aspartylate not only its cognate tRNA(Asp) but also tRNA(Asn). Reaction proceeds in two steps: L-aspartate is first activated by ATP to form Asp-AMP and then transferred to the acceptor end of tRNA(Asp/Asn).</text>
</comment>
<dbReference type="PANTHER" id="PTHR22594:SF5">
    <property type="entry name" value="ASPARTATE--TRNA LIGASE, MITOCHONDRIAL"/>
    <property type="match status" value="1"/>
</dbReference>
<keyword evidence="6 7" id="KW-0030">Aminoacyl-tRNA synthetase</keyword>
<dbReference type="Gene3D" id="3.30.930.10">
    <property type="entry name" value="Bira Bifunctional Protein, Domain 2"/>
    <property type="match status" value="1"/>
</dbReference>
<dbReference type="KEGG" id="tcm:HL41_01230"/>
<evidence type="ECO:0000256" key="3">
    <source>
        <dbReference type="ARBA" id="ARBA00022741"/>
    </source>
</evidence>
<comment type="subcellular location">
    <subcellularLocation>
        <location evidence="7">Cytoplasm</location>
    </subcellularLocation>
</comment>
<evidence type="ECO:0000256" key="1">
    <source>
        <dbReference type="ARBA" id="ARBA00006303"/>
    </source>
</evidence>
<dbReference type="GO" id="GO:0050560">
    <property type="term" value="F:aspartate-tRNA(Asn) ligase activity"/>
    <property type="evidence" value="ECO:0007669"/>
    <property type="project" value="UniProtKB-EC"/>
</dbReference>
<evidence type="ECO:0000256" key="6">
    <source>
        <dbReference type="ARBA" id="ARBA00023146"/>
    </source>
</evidence>
<dbReference type="Gene3D" id="2.40.50.140">
    <property type="entry name" value="Nucleic acid-binding proteins"/>
    <property type="match status" value="1"/>
</dbReference>
<dbReference type="GO" id="GO:0006422">
    <property type="term" value="P:aspartyl-tRNA aminoacylation"/>
    <property type="evidence" value="ECO:0007669"/>
    <property type="project" value="UniProtKB-UniRule"/>
</dbReference>
<feature type="binding site" evidence="7">
    <location>
        <position position="233"/>
    </location>
    <ligand>
        <name>ATP</name>
        <dbReference type="ChEBI" id="CHEBI:30616"/>
    </ligand>
</feature>
<dbReference type="InterPro" id="IPR047090">
    <property type="entry name" value="AspRS_core"/>
</dbReference>
<keyword evidence="7" id="KW-0963">Cytoplasm</keyword>
<dbReference type="Proteomes" id="UP000028481">
    <property type="component" value="Chromosome"/>
</dbReference>
<keyword evidence="3 7" id="KW-0547">Nucleotide-binding</keyword>
<dbReference type="HOGENOM" id="CLU_014330_3_2_0"/>
<keyword evidence="10" id="KW-1185">Reference proteome</keyword>
<dbReference type="Pfam" id="PF02938">
    <property type="entry name" value="GAD"/>
    <property type="match status" value="1"/>
</dbReference>
<evidence type="ECO:0000256" key="4">
    <source>
        <dbReference type="ARBA" id="ARBA00022840"/>
    </source>
</evidence>
<comment type="similarity">
    <text evidence="1 7">Belongs to the class-II aminoacyl-tRNA synthetase family. Type 1 subfamily.</text>
</comment>
<feature type="site" description="Important for tRNA non-discrimination" evidence="7">
    <location>
        <position position="85"/>
    </location>
</feature>
<feature type="binding site" evidence="7">
    <location>
        <position position="178"/>
    </location>
    <ligand>
        <name>L-aspartate</name>
        <dbReference type="ChEBI" id="CHEBI:29991"/>
    </ligand>
</feature>
<evidence type="ECO:0000256" key="2">
    <source>
        <dbReference type="ARBA" id="ARBA00022598"/>
    </source>
</evidence>
<dbReference type="Pfam" id="PF01336">
    <property type="entry name" value="tRNA_anti-codon"/>
    <property type="match status" value="1"/>
</dbReference>
<dbReference type="SUPFAM" id="SSF55681">
    <property type="entry name" value="Class II aaRS and biotin synthetases"/>
    <property type="match status" value="1"/>
</dbReference>
<reference evidence="9 10" key="1">
    <citation type="journal article" date="2015" name="Genome Announc.">
        <title>Genome Sequence of a Sulfate-Reducing Thermophilic Bacterium, Thermodesulfobacterium commune DSM 2178T (Phylum Thermodesulfobacteria).</title>
        <authorList>
            <person name="Bhatnagar S."/>
            <person name="Badger J.H."/>
            <person name="Madupu R."/>
            <person name="Khouri H.M."/>
            <person name="O'Connor E.M."/>
            <person name="Robb F.T."/>
            <person name="Ward N.L."/>
            <person name="Eisen J.A."/>
        </authorList>
    </citation>
    <scope>NUCLEOTIDE SEQUENCE [LARGE SCALE GENOMIC DNA]</scope>
    <source>
        <strain evidence="9 10">DSM 2178</strain>
    </source>
</reference>
<accession>A0A075WQH7</accession>
<evidence type="ECO:0000259" key="8">
    <source>
        <dbReference type="PROSITE" id="PS50862"/>
    </source>
</evidence>
<dbReference type="InterPro" id="IPR004115">
    <property type="entry name" value="GAD-like_sf"/>
</dbReference>
<dbReference type="PANTHER" id="PTHR22594">
    <property type="entry name" value="ASPARTYL/LYSYL-TRNA SYNTHETASE"/>
    <property type="match status" value="1"/>
</dbReference>
<dbReference type="PRINTS" id="PR01042">
    <property type="entry name" value="TRNASYNTHASP"/>
</dbReference>
<dbReference type="Gene3D" id="3.30.1360.30">
    <property type="entry name" value="GAD-like domain"/>
    <property type="match status" value="1"/>
</dbReference>
<dbReference type="EC" id="6.1.1.23" evidence="7"/>
<evidence type="ECO:0000256" key="7">
    <source>
        <dbReference type="HAMAP-Rule" id="MF_00044"/>
    </source>
</evidence>
<dbReference type="Pfam" id="PF00152">
    <property type="entry name" value="tRNA-synt_2"/>
    <property type="match status" value="1"/>
</dbReference>
<evidence type="ECO:0000313" key="10">
    <source>
        <dbReference type="Proteomes" id="UP000028481"/>
    </source>
</evidence>
<feature type="binding site" evidence="7">
    <location>
        <position position="224"/>
    </location>
    <ligand>
        <name>L-aspartate</name>
        <dbReference type="ChEBI" id="CHEBI:29991"/>
    </ligand>
</feature>
<dbReference type="EMBL" id="CP008796">
    <property type="protein sequence ID" value="AIH03559.1"/>
    <property type="molecule type" value="Genomic_DNA"/>
</dbReference>
<gene>
    <name evidence="7" type="primary">aspS</name>
    <name evidence="9" type="ORF">HL41_01230</name>
</gene>
<feature type="site" description="Important for tRNA non-discrimination" evidence="7">
    <location>
        <position position="33"/>
    </location>
</feature>
<dbReference type="eggNOG" id="COG0173">
    <property type="taxonomic scope" value="Bacteria"/>
</dbReference>
<sequence length="600" mass="69015">MRLKREVYIGELNKDFIGKEVTVSGWVLRRRDHGGIIFLDLRDRSGLLQVVFEEDIDQEVHNLADSIRIEYVVSVRGKIRKRPEGMENPKISTGDIELVATDVEIHNTSKTPPFPLDEDLSEVSEALRLKYRYLEMRSPEGLTPFIFRHKVNHSIREFLNSRGFLEIETPYLTKSTPEGARDYLVPSRLYPGKFYALPQSPQLFKQILMVAGVDRYYQIVRCFRDEDLRADRQPEFTQLDMEMSFVEEQDVMALIEELMSYIFEKNLGITLSTPFPVITFEKALEEYGTDRPDLRFDLKLQNLSELFKDSSFKVFRGALDAGGVVKGLKAPATFSRKELEDLTKFAQDLGAKGLAWIKYSKNGKTFEEKWNSPIVKFFEPSVLERLVEVFKVEEEQVTFFFVADSKEIANLVLGELRKHIANKLNLIPQGVFTFTWVVDFPLFEWDDEENRLVSVHHPFTHPKEEDLPLLDTDPLKVRARAYDLVLNGIEVGGGSIRIHRKDLQQKIFKLLSISEEEAEEKFGFLLNALEFGAPPHGGIAFGLDRLIMLMLGKKSIREVIAFPKTQRAQCLLTGAPAEVKIEQILELHLLPGWEKKPKTE</sequence>